<comment type="caution">
    <text evidence="1">The sequence shown here is derived from an EMBL/GenBank/DDBJ whole genome shotgun (WGS) entry which is preliminary data.</text>
</comment>
<gene>
    <name evidence="1" type="ORF">QYF61_010688</name>
</gene>
<protein>
    <submittedName>
        <fullName evidence="1">Uncharacterized protein</fullName>
    </submittedName>
</protein>
<dbReference type="Proteomes" id="UP001333110">
    <property type="component" value="Unassembled WGS sequence"/>
</dbReference>
<keyword evidence="2" id="KW-1185">Reference proteome</keyword>
<name>A0AAN7NJG9_MYCAM</name>
<accession>A0AAN7NJG9</accession>
<sequence>MQYGGAGDTACTTVGNGQFYEIPDKKLETIPSFRDSRLALAAFKDFIQVQQLAEDQINNTSARDAARMQQQECPWDAPGTTTAVTCGTGGLEGLWCASFKRLKRSLLLLLSFLLCVQESCFPRGEVSAAGRQRAKLCTKEPSTQCNAMFKVLRAGTKRGSHFQQDKEKTELVQILSPVPLAKQPQFPQLLLIGLVLQTLHQLRCPSLDMLQPLNVFLVVKGPKLNTVFMMQPHQC</sequence>
<evidence type="ECO:0000313" key="1">
    <source>
        <dbReference type="EMBL" id="KAK4826679.1"/>
    </source>
</evidence>
<evidence type="ECO:0000313" key="2">
    <source>
        <dbReference type="Proteomes" id="UP001333110"/>
    </source>
</evidence>
<proteinExistence type="predicted"/>
<reference evidence="1 2" key="1">
    <citation type="journal article" date="2023" name="J. Hered.">
        <title>Chromosome-level genome of the wood stork (Mycteria americana) provides insight into avian chromosome evolution.</title>
        <authorList>
            <person name="Flamio R. Jr."/>
            <person name="Ramstad K.M."/>
        </authorList>
    </citation>
    <scope>NUCLEOTIDE SEQUENCE [LARGE SCALE GENOMIC DNA]</scope>
    <source>
        <strain evidence="1">JAX WOST 10</strain>
    </source>
</reference>
<dbReference type="EMBL" id="JAUNZN010000002">
    <property type="protein sequence ID" value="KAK4826679.1"/>
    <property type="molecule type" value="Genomic_DNA"/>
</dbReference>
<organism evidence="1 2">
    <name type="scientific">Mycteria americana</name>
    <name type="common">Wood stork</name>
    <dbReference type="NCBI Taxonomy" id="33587"/>
    <lineage>
        <taxon>Eukaryota</taxon>
        <taxon>Metazoa</taxon>
        <taxon>Chordata</taxon>
        <taxon>Craniata</taxon>
        <taxon>Vertebrata</taxon>
        <taxon>Euteleostomi</taxon>
        <taxon>Archelosauria</taxon>
        <taxon>Archosauria</taxon>
        <taxon>Dinosauria</taxon>
        <taxon>Saurischia</taxon>
        <taxon>Theropoda</taxon>
        <taxon>Coelurosauria</taxon>
        <taxon>Aves</taxon>
        <taxon>Neognathae</taxon>
        <taxon>Neoaves</taxon>
        <taxon>Aequornithes</taxon>
        <taxon>Ciconiiformes</taxon>
        <taxon>Ciconiidae</taxon>
        <taxon>Mycteria</taxon>
    </lineage>
</organism>
<dbReference type="AlphaFoldDB" id="A0AAN7NJG9"/>